<name>R1II97_9GAMM</name>
<keyword evidence="2" id="KW-1185">Reference proteome</keyword>
<proteinExistence type="predicted"/>
<organism evidence="1 2">
    <name type="scientific">Grimontia indica</name>
    <dbReference type="NCBI Taxonomy" id="1056512"/>
    <lineage>
        <taxon>Bacteria</taxon>
        <taxon>Pseudomonadati</taxon>
        <taxon>Pseudomonadota</taxon>
        <taxon>Gammaproteobacteria</taxon>
        <taxon>Vibrionales</taxon>
        <taxon>Vibrionaceae</taxon>
        <taxon>Grimontia</taxon>
    </lineage>
</organism>
<comment type="caution">
    <text evidence="1">The sequence shown here is derived from an EMBL/GenBank/DDBJ whole genome shotgun (WGS) entry which is preliminary data.</text>
</comment>
<evidence type="ECO:0000313" key="1">
    <source>
        <dbReference type="EMBL" id="EOD77167.1"/>
    </source>
</evidence>
<evidence type="ECO:0000313" key="2">
    <source>
        <dbReference type="Proteomes" id="UP000011223"/>
    </source>
</evidence>
<dbReference type="EMBL" id="ANFM02000068">
    <property type="protein sequence ID" value="EOD77167.1"/>
    <property type="molecule type" value="Genomic_DNA"/>
</dbReference>
<gene>
    <name evidence="1" type="ORF">D515_04522</name>
</gene>
<dbReference type="Proteomes" id="UP000011223">
    <property type="component" value="Unassembled WGS sequence"/>
</dbReference>
<dbReference type="AlphaFoldDB" id="R1II97"/>
<reference evidence="1 2" key="1">
    <citation type="journal article" date="2014" name="PLoS ONE">
        <title>Grimontia indica AK16(T), sp. nov., Isolated from a Seawater Sample Reports the Presence of Pathogenic Genes Similar to Vibrio Genus.</title>
        <authorList>
            <person name="Singh A."/>
            <person name="Vaidya B."/>
            <person name="Khatri I."/>
            <person name="Srinivas T.N."/>
            <person name="Subramanian S."/>
            <person name="Korpole S."/>
            <person name="Pinnaka A.K."/>
        </authorList>
    </citation>
    <scope>NUCLEOTIDE SEQUENCE [LARGE SCALE GENOMIC DNA]</scope>
    <source>
        <strain evidence="1 2">AK16</strain>
    </source>
</reference>
<sequence>MRAQTPERWQEERREGLSLTMRADLSVEGQSRRPLYV</sequence>
<accession>R1II97</accession>
<protein>
    <submittedName>
        <fullName evidence="1">Uncharacterized protein</fullName>
    </submittedName>
</protein>